<dbReference type="InterPro" id="IPR002048">
    <property type="entry name" value="EF_hand_dom"/>
</dbReference>
<dbReference type="PRINTS" id="PR00103">
    <property type="entry name" value="CAMPKINASE"/>
</dbReference>
<feature type="domain" description="EF-hand" evidence="3">
    <location>
        <begin position="584"/>
        <end position="619"/>
    </location>
</feature>
<protein>
    <recommendedName>
        <fullName evidence="6">Calmodulin</fullName>
    </recommendedName>
</protein>
<feature type="compositionally biased region" description="Polar residues" evidence="1">
    <location>
        <begin position="486"/>
        <end position="496"/>
    </location>
</feature>
<dbReference type="CDD" id="cd00038">
    <property type="entry name" value="CAP_ED"/>
    <property type="match status" value="1"/>
</dbReference>
<evidence type="ECO:0000259" key="2">
    <source>
        <dbReference type="PROSITE" id="PS50042"/>
    </source>
</evidence>
<evidence type="ECO:0000259" key="4">
    <source>
        <dbReference type="PROSITE" id="PS51352"/>
    </source>
</evidence>
<dbReference type="SUPFAM" id="SSF52833">
    <property type="entry name" value="Thioredoxin-like"/>
    <property type="match status" value="1"/>
</dbReference>
<feature type="region of interest" description="Disordered" evidence="1">
    <location>
        <begin position="486"/>
        <end position="529"/>
    </location>
</feature>
<organism evidence="5">
    <name type="scientific">Pseudo-nitzschia australis</name>
    <dbReference type="NCBI Taxonomy" id="44445"/>
    <lineage>
        <taxon>Eukaryota</taxon>
        <taxon>Sar</taxon>
        <taxon>Stramenopiles</taxon>
        <taxon>Ochrophyta</taxon>
        <taxon>Bacillariophyta</taxon>
        <taxon>Bacillariophyceae</taxon>
        <taxon>Bacillariophycidae</taxon>
        <taxon>Bacillariales</taxon>
        <taxon>Bacillariaceae</taxon>
        <taxon>Pseudo-nitzschia</taxon>
    </lineage>
</organism>
<feature type="region of interest" description="Disordered" evidence="1">
    <location>
        <begin position="88"/>
        <end position="107"/>
    </location>
</feature>
<evidence type="ECO:0000313" key="5">
    <source>
        <dbReference type="EMBL" id="CAE0716277.1"/>
    </source>
</evidence>
<dbReference type="Pfam" id="PF00085">
    <property type="entry name" value="Thioredoxin"/>
    <property type="match status" value="1"/>
</dbReference>
<dbReference type="CDD" id="cd00051">
    <property type="entry name" value="EFh"/>
    <property type="match status" value="1"/>
</dbReference>
<accession>A0A7S4EIR9</accession>
<dbReference type="InterPro" id="IPR018488">
    <property type="entry name" value="cNMP-bd_CS"/>
</dbReference>
<dbReference type="GO" id="GO:0005952">
    <property type="term" value="C:cAMP-dependent protein kinase complex"/>
    <property type="evidence" value="ECO:0007669"/>
    <property type="project" value="InterPro"/>
</dbReference>
<dbReference type="InterPro" id="IPR014710">
    <property type="entry name" value="RmlC-like_jellyroll"/>
</dbReference>
<dbReference type="Gene3D" id="1.10.238.10">
    <property type="entry name" value="EF-hand"/>
    <property type="match status" value="1"/>
</dbReference>
<dbReference type="InterPro" id="IPR000595">
    <property type="entry name" value="cNMP-bd_dom"/>
</dbReference>
<sequence length="742" mass="81615">MAKSAISTPTTVVVLLVLGLLHAGIVVESFSSSSKALLQLQLQLQPTQSAVTGSQHQSTTTTITSTAITEPLHHFRSSPVLRVATTGLAAETEEETEDGGEEGGLPELGPDGLWHITNEAEYKAVLENNKDKLIVLKVFAPWCKACKGLAPKFQRLVNDKTYQNLPIVWADLNIQGNKDFVKSIGVLALPTVQLYAGDGVKTDTFPCGPSKVPILKRKLIKLVNDHVDAKTRTLKSAVSGYTSTATANDAVTVNATAVSNEAANGTVSVPSVTTKDTAAKVAAAAVSNEVVPAPATAIAVEPREFEPEETIKEVIEREKSTLRNVKYLSEMLESEYEELLTKANLLTFEAGSIVMREGNIGRTFYIILEGEVEICQRTSFEDPLTTPPSYLGTVINQFTNKGDFFGERALITGEPRAASIRASSRTKCLTFDKGSFPKTCILSGFSTKISPADKQQEIEDINDKYGVAFTDIGNIKDEKQYRESLVASQVRGSVNSPRPIAGVDNDEEEDDQQSQQQQQPPMNIAEDPSALGVGTETMVNLLIRLKLIRSITRCFDYTVKYKLKFGDPGSRRRRNILVSKLAPMQRTYIEDAFKLIDDDGSEEINLMELRRVMDSVGESKSDAELLDVIESAQPAEPTKKAISYAPWQDNNKNNNNQYKTITKDDFFGLMAESETYQLFIDTFKTLDPQDAGFVRARDLDAILCGVRDLISDDRKSIIDVEDDEMMVDYEQFSRMLLGTALK</sequence>
<dbReference type="AlphaFoldDB" id="A0A7S4EIR9"/>
<evidence type="ECO:0000256" key="1">
    <source>
        <dbReference type="SAM" id="MobiDB-lite"/>
    </source>
</evidence>
<feature type="domain" description="Thioredoxin" evidence="4">
    <location>
        <begin position="84"/>
        <end position="224"/>
    </location>
</feature>
<dbReference type="PROSITE" id="PS50042">
    <property type="entry name" value="CNMP_BINDING_3"/>
    <property type="match status" value="1"/>
</dbReference>
<dbReference type="InterPro" id="IPR011992">
    <property type="entry name" value="EF-hand-dom_pair"/>
</dbReference>
<dbReference type="SUPFAM" id="SSF47473">
    <property type="entry name" value="EF-hand"/>
    <property type="match status" value="1"/>
</dbReference>
<dbReference type="Gene3D" id="2.60.120.10">
    <property type="entry name" value="Jelly Rolls"/>
    <property type="match status" value="1"/>
</dbReference>
<dbReference type="GO" id="GO:0005829">
    <property type="term" value="C:cytosol"/>
    <property type="evidence" value="ECO:0007669"/>
    <property type="project" value="TreeGrafter"/>
</dbReference>
<dbReference type="PANTHER" id="PTHR11635:SF152">
    <property type="entry name" value="CAMP-DEPENDENT PROTEIN KINASE TYPE I REGULATORY SUBUNIT-RELATED"/>
    <property type="match status" value="1"/>
</dbReference>
<proteinExistence type="predicted"/>
<dbReference type="SMART" id="SM00100">
    <property type="entry name" value="cNMP"/>
    <property type="match status" value="1"/>
</dbReference>
<gene>
    <name evidence="5" type="ORF">PAUS00366_LOCUS9029</name>
</gene>
<dbReference type="InterPro" id="IPR050503">
    <property type="entry name" value="cAMP-dep_PK_reg_su-like"/>
</dbReference>
<dbReference type="PROSITE" id="PS51352">
    <property type="entry name" value="THIOREDOXIN_2"/>
    <property type="match status" value="1"/>
</dbReference>
<dbReference type="PROSITE" id="PS50222">
    <property type="entry name" value="EF_HAND_2"/>
    <property type="match status" value="1"/>
</dbReference>
<dbReference type="InterPro" id="IPR018490">
    <property type="entry name" value="cNMP-bd_dom_sf"/>
</dbReference>
<feature type="domain" description="Cyclic nucleotide-binding" evidence="2">
    <location>
        <begin position="327"/>
        <end position="436"/>
    </location>
</feature>
<evidence type="ECO:0008006" key="6">
    <source>
        <dbReference type="Google" id="ProtNLM"/>
    </source>
</evidence>
<name>A0A7S4EIR9_9STRA</name>
<dbReference type="GO" id="GO:0005509">
    <property type="term" value="F:calcium ion binding"/>
    <property type="evidence" value="ECO:0007669"/>
    <property type="project" value="InterPro"/>
</dbReference>
<dbReference type="InterPro" id="IPR036249">
    <property type="entry name" value="Thioredoxin-like_sf"/>
</dbReference>
<dbReference type="PANTHER" id="PTHR11635">
    <property type="entry name" value="CAMP-DEPENDENT PROTEIN KINASE REGULATORY CHAIN"/>
    <property type="match status" value="1"/>
</dbReference>
<dbReference type="Pfam" id="PF00027">
    <property type="entry name" value="cNMP_binding"/>
    <property type="match status" value="1"/>
</dbReference>
<dbReference type="Gene3D" id="3.40.30.10">
    <property type="entry name" value="Glutaredoxin"/>
    <property type="match status" value="1"/>
</dbReference>
<dbReference type="SUPFAM" id="SSF51206">
    <property type="entry name" value="cAMP-binding domain-like"/>
    <property type="match status" value="1"/>
</dbReference>
<dbReference type="PROSITE" id="PS00889">
    <property type="entry name" value="CNMP_BINDING_2"/>
    <property type="match status" value="1"/>
</dbReference>
<evidence type="ECO:0000259" key="3">
    <source>
        <dbReference type="PROSITE" id="PS50222"/>
    </source>
</evidence>
<dbReference type="InterPro" id="IPR013766">
    <property type="entry name" value="Thioredoxin_domain"/>
</dbReference>
<reference evidence="5" key="1">
    <citation type="submission" date="2021-01" db="EMBL/GenBank/DDBJ databases">
        <authorList>
            <person name="Corre E."/>
            <person name="Pelletier E."/>
            <person name="Niang G."/>
            <person name="Scheremetjew M."/>
            <person name="Finn R."/>
            <person name="Kale V."/>
            <person name="Holt S."/>
            <person name="Cochrane G."/>
            <person name="Meng A."/>
            <person name="Brown T."/>
            <person name="Cohen L."/>
        </authorList>
    </citation>
    <scope>NUCLEOTIDE SEQUENCE</scope>
    <source>
        <strain evidence="5">10249 10 AB</strain>
    </source>
</reference>
<feature type="compositionally biased region" description="Acidic residues" evidence="1">
    <location>
        <begin position="91"/>
        <end position="101"/>
    </location>
</feature>
<dbReference type="CDD" id="cd02947">
    <property type="entry name" value="TRX_family"/>
    <property type="match status" value="1"/>
</dbReference>
<dbReference type="EMBL" id="HBIX01012047">
    <property type="protein sequence ID" value="CAE0716277.1"/>
    <property type="molecule type" value="Transcribed_RNA"/>
</dbReference>